<dbReference type="Gene3D" id="3.20.20.100">
    <property type="entry name" value="NADP-dependent oxidoreductase domain"/>
    <property type="match status" value="1"/>
</dbReference>
<evidence type="ECO:0000256" key="1">
    <source>
        <dbReference type="ARBA" id="ARBA00007905"/>
    </source>
</evidence>
<dbReference type="InterPro" id="IPR020471">
    <property type="entry name" value="AKR"/>
</dbReference>
<feature type="domain" description="NADP-dependent oxidoreductase" evidence="7">
    <location>
        <begin position="15"/>
        <end position="257"/>
    </location>
</feature>
<evidence type="ECO:0000313" key="8">
    <source>
        <dbReference type="EMBL" id="MBC4013863.1"/>
    </source>
</evidence>
<evidence type="ECO:0000259" key="7">
    <source>
        <dbReference type="Pfam" id="PF00248"/>
    </source>
</evidence>
<feature type="active site" description="Proton donor" evidence="4">
    <location>
        <position position="49"/>
    </location>
</feature>
<comment type="caution">
    <text evidence="8">The sequence shown here is derived from an EMBL/GenBank/DDBJ whole genome shotgun (WGS) entry which is preliminary data.</text>
</comment>
<dbReference type="EMBL" id="JACOMF010000001">
    <property type="protein sequence ID" value="MBC4013863.1"/>
    <property type="molecule type" value="Genomic_DNA"/>
</dbReference>
<reference evidence="8" key="1">
    <citation type="submission" date="2020-08" db="EMBL/GenBank/DDBJ databases">
        <authorList>
            <person name="Hu Y."/>
            <person name="Nguyen S.V."/>
            <person name="Li F."/>
            <person name="Fanning S."/>
        </authorList>
    </citation>
    <scope>NUCLEOTIDE SEQUENCE</scope>
    <source>
        <strain evidence="8">SYSU D8009</strain>
    </source>
</reference>
<evidence type="ECO:0000256" key="6">
    <source>
        <dbReference type="PIRSR" id="PIRSR000097-3"/>
    </source>
</evidence>
<proteinExistence type="inferred from homology"/>
<keyword evidence="3" id="KW-0560">Oxidoreductase</keyword>
<dbReference type="GO" id="GO:0051596">
    <property type="term" value="P:methylglyoxal catabolic process"/>
    <property type="evidence" value="ECO:0007669"/>
    <property type="project" value="TreeGrafter"/>
</dbReference>
<evidence type="ECO:0000256" key="5">
    <source>
        <dbReference type="PIRSR" id="PIRSR000097-2"/>
    </source>
</evidence>
<accession>A0A9X0QVV0</accession>
<organism evidence="8 9">
    <name type="scientific">Siccirubricoccus deserti</name>
    <dbReference type="NCBI Taxonomy" id="2013562"/>
    <lineage>
        <taxon>Bacteria</taxon>
        <taxon>Pseudomonadati</taxon>
        <taxon>Pseudomonadota</taxon>
        <taxon>Alphaproteobacteria</taxon>
        <taxon>Acetobacterales</taxon>
        <taxon>Roseomonadaceae</taxon>
        <taxon>Siccirubricoccus</taxon>
    </lineage>
</organism>
<dbReference type="InterPro" id="IPR018170">
    <property type="entry name" value="Aldo/ket_reductase_CS"/>
</dbReference>
<evidence type="ECO:0000256" key="2">
    <source>
        <dbReference type="ARBA" id="ARBA00022857"/>
    </source>
</evidence>
<dbReference type="SUPFAM" id="SSF51430">
    <property type="entry name" value="NAD(P)-linked oxidoreductase"/>
    <property type="match status" value="1"/>
</dbReference>
<evidence type="ECO:0000313" key="9">
    <source>
        <dbReference type="Proteomes" id="UP000600101"/>
    </source>
</evidence>
<keyword evidence="9" id="KW-1185">Reference proteome</keyword>
<dbReference type="PIRSF" id="PIRSF000097">
    <property type="entry name" value="AKR"/>
    <property type="match status" value="1"/>
</dbReference>
<dbReference type="PANTHER" id="PTHR43827">
    <property type="entry name" value="2,5-DIKETO-D-GLUCONIC ACID REDUCTASE"/>
    <property type="match status" value="1"/>
</dbReference>
<evidence type="ECO:0000256" key="3">
    <source>
        <dbReference type="ARBA" id="ARBA00023002"/>
    </source>
</evidence>
<keyword evidence="2" id="KW-0521">NADP</keyword>
<feature type="site" description="Lowers pKa of active site Tyr" evidence="6">
    <location>
        <position position="74"/>
    </location>
</feature>
<dbReference type="Pfam" id="PF00248">
    <property type="entry name" value="Aldo_ket_red"/>
    <property type="match status" value="1"/>
</dbReference>
<dbReference type="RefSeq" id="WP_186768628.1">
    <property type="nucleotide sequence ID" value="NZ_JACOMF010000001.1"/>
</dbReference>
<dbReference type="InterPro" id="IPR036812">
    <property type="entry name" value="NAD(P)_OxRdtase_dom_sf"/>
</dbReference>
<dbReference type="Proteomes" id="UP000600101">
    <property type="component" value="Unassembled WGS sequence"/>
</dbReference>
<protein>
    <submittedName>
        <fullName evidence="8">Aldo/keto reductase</fullName>
    </submittedName>
</protein>
<dbReference type="PRINTS" id="PR00069">
    <property type="entry name" value="ALDKETRDTASE"/>
</dbReference>
<name>A0A9X0QVV0_9PROT</name>
<evidence type="ECO:0000256" key="4">
    <source>
        <dbReference type="PIRSR" id="PIRSR000097-1"/>
    </source>
</evidence>
<comment type="similarity">
    <text evidence="1">Belongs to the aldo/keto reductase family.</text>
</comment>
<dbReference type="InterPro" id="IPR023210">
    <property type="entry name" value="NADP_OxRdtase_dom"/>
</dbReference>
<sequence length="275" mass="29499">MTIPFFESALTRLPRLGFGTWPMQGAACQAAVESALGLGYRHIDTAEMYGNEAAVGAAINASGLRRDEVYLTTKVWWDKPQGDAFRRGFDACLDRLAQPYVDLLLVHWPSPQLDLPSVLAAQARILAEGRARAVGVANFPLGLLRAAVEAKIAPIACLQVEHHVYLSQQRLLDYTRAQGIVLTSYTPVAKGQVLDDPVIRGIAEKHGATPAQVALAWLLAMPGVAAIPKAASPARQRENLAATELVLDADDLAALAALPKGRRLVNPGFAPDWAA</sequence>
<feature type="binding site" evidence="5">
    <location>
        <position position="107"/>
    </location>
    <ligand>
        <name>substrate</name>
    </ligand>
</feature>
<dbReference type="GO" id="GO:1990002">
    <property type="term" value="F:methylglyoxal reductase (NADPH) (acetol producing) activity"/>
    <property type="evidence" value="ECO:0007669"/>
    <property type="project" value="TreeGrafter"/>
</dbReference>
<gene>
    <name evidence="8" type="ORF">H7965_00890</name>
</gene>
<dbReference type="AlphaFoldDB" id="A0A9X0QVV0"/>
<dbReference type="PANTHER" id="PTHR43827:SF3">
    <property type="entry name" value="NADP-DEPENDENT OXIDOREDUCTASE DOMAIN-CONTAINING PROTEIN"/>
    <property type="match status" value="1"/>
</dbReference>
<dbReference type="PROSITE" id="PS00798">
    <property type="entry name" value="ALDOKETO_REDUCTASE_1"/>
    <property type="match status" value="1"/>
</dbReference>